<protein>
    <submittedName>
        <fullName evidence="2">Uncharacterized protein</fullName>
    </submittedName>
</protein>
<reference evidence="2" key="1">
    <citation type="submission" date="2022-11" db="UniProtKB">
        <authorList>
            <consortium name="WormBaseParasite"/>
        </authorList>
    </citation>
    <scope>IDENTIFICATION</scope>
</reference>
<dbReference type="AlphaFoldDB" id="A0A915IHS3"/>
<sequence length="98" mass="11098">MSTCITAQVSFYNKPTMVIKWHPEQATRKSFDIDLISNLLILLTVVILHSFSEYSCICLIGEVELFAKQEAGCSKLFSRSTPYDIVAIIDYMDDLLIS</sequence>
<evidence type="ECO:0000313" key="2">
    <source>
        <dbReference type="WBParaSite" id="nRc.2.0.1.t13398-RA"/>
    </source>
</evidence>
<proteinExistence type="predicted"/>
<dbReference type="Proteomes" id="UP000887565">
    <property type="component" value="Unplaced"/>
</dbReference>
<evidence type="ECO:0000313" key="1">
    <source>
        <dbReference type="Proteomes" id="UP000887565"/>
    </source>
</evidence>
<keyword evidence="1" id="KW-1185">Reference proteome</keyword>
<name>A0A915IHS3_ROMCU</name>
<dbReference type="WBParaSite" id="nRc.2.0.1.t13398-RA">
    <property type="protein sequence ID" value="nRc.2.0.1.t13398-RA"/>
    <property type="gene ID" value="nRc.2.0.1.g13398"/>
</dbReference>
<organism evidence="1 2">
    <name type="scientific">Romanomermis culicivorax</name>
    <name type="common">Nematode worm</name>
    <dbReference type="NCBI Taxonomy" id="13658"/>
    <lineage>
        <taxon>Eukaryota</taxon>
        <taxon>Metazoa</taxon>
        <taxon>Ecdysozoa</taxon>
        <taxon>Nematoda</taxon>
        <taxon>Enoplea</taxon>
        <taxon>Dorylaimia</taxon>
        <taxon>Mermithida</taxon>
        <taxon>Mermithoidea</taxon>
        <taxon>Mermithidae</taxon>
        <taxon>Romanomermis</taxon>
    </lineage>
</organism>
<accession>A0A915IHS3</accession>